<dbReference type="EMBL" id="DS989845">
    <property type="protein sequence ID" value="EDX76684.1"/>
    <property type="molecule type" value="Genomic_DNA"/>
</dbReference>
<sequence>MGRDTIQSCPDLDLTDKRAIAPFVVEALALNKLRRRELTELDPLT</sequence>
<protein>
    <submittedName>
        <fullName evidence="1">Uncharacterized protein</fullName>
    </submittedName>
</protein>
<dbReference type="Proteomes" id="UP000003835">
    <property type="component" value="Unassembled WGS sequence"/>
</dbReference>
<evidence type="ECO:0000313" key="2">
    <source>
        <dbReference type="Proteomes" id="UP000003835"/>
    </source>
</evidence>
<dbReference type="STRING" id="118168.MC7420_1687"/>
<organism evidence="1 2">
    <name type="scientific">Coleofasciculus chthonoplastes PCC 7420</name>
    <dbReference type="NCBI Taxonomy" id="118168"/>
    <lineage>
        <taxon>Bacteria</taxon>
        <taxon>Bacillati</taxon>
        <taxon>Cyanobacteriota</taxon>
        <taxon>Cyanophyceae</taxon>
        <taxon>Coleofasciculales</taxon>
        <taxon>Coleofasciculaceae</taxon>
        <taxon>Coleofasciculus</taxon>
    </lineage>
</organism>
<keyword evidence="2" id="KW-1185">Reference proteome</keyword>
<dbReference type="HOGENOM" id="CLU_3198463_0_0_3"/>
<dbReference type="AlphaFoldDB" id="B4VM64"/>
<evidence type="ECO:0000313" key="1">
    <source>
        <dbReference type="EMBL" id="EDX76684.1"/>
    </source>
</evidence>
<reference evidence="1 2" key="1">
    <citation type="submission" date="2008-07" db="EMBL/GenBank/DDBJ databases">
        <authorList>
            <person name="Tandeau de Marsac N."/>
            <person name="Ferriera S."/>
            <person name="Johnson J."/>
            <person name="Kravitz S."/>
            <person name="Beeson K."/>
            <person name="Sutton G."/>
            <person name="Rogers Y.-H."/>
            <person name="Friedman R."/>
            <person name="Frazier M."/>
            <person name="Venter J.C."/>
        </authorList>
    </citation>
    <scope>NUCLEOTIDE SEQUENCE [LARGE SCALE GENOMIC DNA]</scope>
    <source>
        <strain evidence="1 2">PCC 7420</strain>
    </source>
</reference>
<name>B4VM64_9CYAN</name>
<accession>B4VM64</accession>
<proteinExistence type="predicted"/>
<gene>
    <name evidence="1" type="ORF">MC7420_1687</name>
</gene>